<dbReference type="EMBL" id="CP072801">
    <property type="protein sequence ID" value="QTR46423.1"/>
    <property type="molecule type" value="Genomic_DNA"/>
</dbReference>
<keyword evidence="1" id="KW-1133">Transmembrane helix</keyword>
<dbReference type="SUPFAM" id="SSF53756">
    <property type="entry name" value="UDP-Glycosyltransferase/glycogen phosphorylase"/>
    <property type="match status" value="1"/>
</dbReference>
<evidence type="ECO:0000256" key="1">
    <source>
        <dbReference type="SAM" id="Phobius"/>
    </source>
</evidence>
<dbReference type="RefSeq" id="WP_210222759.1">
    <property type="nucleotide sequence ID" value="NZ_CP072801.1"/>
</dbReference>
<keyword evidence="3" id="KW-1185">Reference proteome</keyword>
<dbReference type="Proteomes" id="UP000672039">
    <property type="component" value="Chromosome"/>
</dbReference>
<evidence type="ECO:0000313" key="2">
    <source>
        <dbReference type="EMBL" id="QTR46423.1"/>
    </source>
</evidence>
<evidence type="ECO:0000313" key="3">
    <source>
        <dbReference type="Proteomes" id="UP000672039"/>
    </source>
</evidence>
<protein>
    <submittedName>
        <fullName evidence="2">Uncharacterized protein</fullName>
    </submittedName>
</protein>
<keyword evidence="1" id="KW-0472">Membrane</keyword>
<feature type="transmembrane region" description="Helical" evidence="1">
    <location>
        <begin position="106"/>
        <end position="128"/>
    </location>
</feature>
<dbReference type="Gene3D" id="3.40.50.2000">
    <property type="entry name" value="Glycogen Phosphorylase B"/>
    <property type="match status" value="2"/>
</dbReference>
<proteinExistence type="predicted"/>
<organism evidence="2 3">
    <name type="scientific">Thiothrix litoralis</name>
    <dbReference type="NCBI Taxonomy" id="2891210"/>
    <lineage>
        <taxon>Bacteria</taxon>
        <taxon>Pseudomonadati</taxon>
        <taxon>Pseudomonadota</taxon>
        <taxon>Gammaproteobacteria</taxon>
        <taxon>Thiotrichales</taxon>
        <taxon>Thiotrichaceae</taxon>
        <taxon>Thiothrix</taxon>
    </lineage>
</organism>
<keyword evidence="1" id="KW-0812">Transmembrane</keyword>
<reference evidence="2 3" key="1">
    <citation type="submission" date="2021-04" db="EMBL/GenBank/DDBJ databases">
        <title>Genomics, taxonomy and metabolism of representatives of sulfur bacteria of the genus Thiothrix: Thiothrix fructosivorans QT, Thiothrix unzii A1T and three new species, Thiothrix subterranea sp. nov., Thiothrix litoralis sp. nov. and 'Candidatus Thiothrix anitrata' sp. nov.</title>
        <authorList>
            <person name="Ravin N.V."/>
            <person name="Smolyakov D."/>
            <person name="Rudenko T.S."/>
            <person name="Mardanov A.V."/>
            <person name="Beletsky A.V."/>
            <person name="Markov N.D."/>
            <person name="Fomenkov A.I."/>
            <person name="Roberts R.J."/>
            <person name="Karnachuk O.V."/>
            <person name="Novikov A."/>
            <person name="Grabovich M.Y."/>
        </authorList>
    </citation>
    <scope>NUCLEOTIDE SEQUENCE [LARGE SCALE GENOMIC DNA]</scope>
    <source>
        <strain evidence="2 3">AS</strain>
    </source>
</reference>
<gene>
    <name evidence="2" type="ORF">J9253_00205</name>
</gene>
<accession>A0ABX7WVA0</accession>
<name>A0ABX7WVA0_9GAMM</name>
<sequence>MTTQTHPLQVVFLCGARDFHAMDWYRASLGMLSSPKPIILTDLIEGEGFRKLITNEDTVHKLLILDSFLLKKQSRLGNVWRNLLKAILFPAQVILIYRFNKKFNNTLYYAHSMYYIWLGWAAGVRFIGTPQGSDILLKPQKSQIFKILSTISMKSSIYITVDSKKMADITENLTGKRPLIIQNGIDINTINNCNHFQAENSSKRNLICSFRGLTPLYRIEEIVKSRNKSLFNNDMPLTLLYPFHEDEYISRIDEHLNKDDKKLGRLEKKEMYSIFFSTLLAISIPISDSSPRSVYEAIFCGSIVAITWHPFFDDLPKCMQERIVIVNIEDEYWFDKTIEAAKQLIVNPFIPTEDALKIFDQSQAFNKIHNMAIRAI</sequence>